<evidence type="ECO:0000313" key="2">
    <source>
        <dbReference type="Proteomes" id="UP000239663"/>
    </source>
</evidence>
<dbReference type="PANTHER" id="PTHR43300">
    <property type="entry name" value="ACETYLTRANSFERASE"/>
    <property type="match status" value="1"/>
</dbReference>
<evidence type="ECO:0000313" key="1">
    <source>
        <dbReference type="EMBL" id="PQD95449.1"/>
    </source>
</evidence>
<dbReference type="Pfam" id="PF00132">
    <property type="entry name" value="Hexapep"/>
    <property type="match status" value="1"/>
</dbReference>
<gene>
    <name evidence="1" type="ORF">CYL18_09185</name>
</gene>
<dbReference type="InterPro" id="IPR050179">
    <property type="entry name" value="Trans_hexapeptide_repeat"/>
</dbReference>
<dbReference type="PANTHER" id="PTHR43300:SF11">
    <property type="entry name" value="ACETYLTRANSFERASE RV3034C-RELATED"/>
    <property type="match status" value="1"/>
</dbReference>
<dbReference type="GO" id="GO:0016740">
    <property type="term" value="F:transferase activity"/>
    <property type="evidence" value="ECO:0007669"/>
    <property type="project" value="UniProtKB-KW"/>
</dbReference>
<sequence>MIPHFIKRGIRGYAFKKRNRSVFIGPYVEVDPATTRVGKNCTINFYTKISHTDVGDYTYFSANCQVMHAIIGSFCSIGPGVKIGLGSHPINFIALSPIFYSTSKVVNNMTWVDRDYHDEFSNVRIGDNVWVGADAYIMNDVEIGEGAICAAGSVVTKNVPPYAIVGGVPARVIKYRFDEETIEQLIRLKIFKRSDEWLKENLSGAVTPEDLLRSEIALKA</sequence>
<dbReference type="Gene3D" id="2.160.10.10">
    <property type="entry name" value="Hexapeptide repeat proteins"/>
    <property type="match status" value="1"/>
</dbReference>
<keyword evidence="2" id="KW-1185">Reference proteome</keyword>
<dbReference type="AlphaFoldDB" id="A0A2S7N099"/>
<keyword evidence="1" id="KW-0808">Transferase</keyword>
<dbReference type="SUPFAM" id="SSF51161">
    <property type="entry name" value="Trimeric LpxA-like enzymes"/>
    <property type="match status" value="1"/>
</dbReference>
<organism evidence="1 2">
    <name type="scientific">Pradoshia eiseniae</name>
    <dbReference type="NCBI Taxonomy" id="2064768"/>
    <lineage>
        <taxon>Bacteria</taxon>
        <taxon>Bacillati</taxon>
        <taxon>Bacillota</taxon>
        <taxon>Bacilli</taxon>
        <taxon>Bacillales</taxon>
        <taxon>Bacillaceae</taxon>
        <taxon>Pradoshia</taxon>
    </lineage>
</organism>
<dbReference type="CDD" id="cd03349">
    <property type="entry name" value="LbH_XAT"/>
    <property type="match status" value="1"/>
</dbReference>
<protein>
    <submittedName>
        <fullName evidence="1">Acetyltransferase</fullName>
    </submittedName>
</protein>
<dbReference type="EMBL" id="PKOZ01000004">
    <property type="protein sequence ID" value="PQD95449.1"/>
    <property type="molecule type" value="Genomic_DNA"/>
</dbReference>
<proteinExistence type="predicted"/>
<name>A0A2S7N099_9BACI</name>
<dbReference type="Proteomes" id="UP000239663">
    <property type="component" value="Unassembled WGS sequence"/>
</dbReference>
<reference evidence="1 2" key="1">
    <citation type="submission" date="2017-12" db="EMBL/GenBank/DDBJ databases">
        <title>Taxonomic description and draft genome of Pradoshia cofamensis Gen. nov., sp. nov., a thermotolerant bacillale isolated from anterior gut of earthworm Eisenia fetida.</title>
        <authorList>
            <person name="Saha T."/>
            <person name="Chakraborty R."/>
        </authorList>
    </citation>
    <scope>NUCLEOTIDE SEQUENCE [LARGE SCALE GENOMIC DNA]</scope>
    <source>
        <strain evidence="1 2">EAG3</strain>
    </source>
</reference>
<dbReference type="InterPro" id="IPR011004">
    <property type="entry name" value="Trimer_LpxA-like_sf"/>
</dbReference>
<accession>A0A2S7N099</accession>
<dbReference type="InterPro" id="IPR001451">
    <property type="entry name" value="Hexapep"/>
</dbReference>
<comment type="caution">
    <text evidence="1">The sequence shown here is derived from an EMBL/GenBank/DDBJ whole genome shotgun (WGS) entry which is preliminary data.</text>
</comment>